<proteinExistence type="predicted"/>
<dbReference type="AlphaFoldDB" id="A0A174DW77"/>
<name>A0A174DW77_9FIRM</name>
<accession>A0A174DW77</accession>
<reference evidence="1 2" key="1">
    <citation type="submission" date="2015-09" db="EMBL/GenBank/DDBJ databases">
        <authorList>
            <consortium name="Pathogen Informatics"/>
        </authorList>
    </citation>
    <scope>NUCLEOTIDE SEQUENCE [LARGE SCALE GENOMIC DNA]</scope>
    <source>
        <strain evidence="1 2">2789STDY5608835</strain>
    </source>
</reference>
<gene>
    <name evidence="1" type="ORF">ERS852392_02743</name>
</gene>
<protein>
    <submittedName>
        <fullName evidence="1">Uncharacterized protein</fullName>
    </submittedName>
</protein>
<dbReference type="EMBL" id="CYYR01000021">
    <property type="protein sequence ID" value="CUO29753.1"/>
    <property type="molecule type" value="Genomic_DNA"/>
</dbReference>
<sequence>MPKNSNSGSNLATYIASNAELLTEQNYTDIDALVFAEIIHRGVTDEEGEVFTNKYLTAGVRQ</sequence>
<dbReference type="RefSeq" id="WP_172681233.1">
    <property type="nucleotide sequence ID" value="NZ_CYYR01000021.1"/>
</dbReference>
<evidence type="ECO:0000313" key="1">
    <source>
        <dbReference type="EMBL" id="CUO29753.1"/>
    </source>
</evidence>
<organism evidence="1 2">
    <name type="scientific">Roseburia inulinivorans</name>
    <dbReference type="NCBI Taxonomy" id="360807"/>
    <lineage>
        <taxon>Bacteria</taxon>
        <taxon>Bacillati</taxon>
        <taxon>Bacillota</taxon>
        <taxon>Clostridia</taxon>
        <taxon>Lachnospirales</taxon>
        <taxon>Lachnospiraceae</taxon>
        <taxon>Roseburia</taxon>
    </lineage>
</organism>
<dbReference type="Proteomes" id="UP000095395">
    <property type="component" value="Unassembled WGS sequence"/>
</dbReference>
<evidence type="ECO:0000313" key="2">
    <source>
        <dbReference type="Proteomes" id="UP000095395"/>
    </source>
</evidence>